<dbReference type="Proteomes" id="UP000885348">
    <property type="component" value="Unassembled WGS sequence"/>
</dbReference>
<proteinExistence type="predicted"/>
<evidence type="ECO:0008006" key="2">
    <source>
        <dbReference type="Google" id="ProtNLM"/>
    </source>
</evidence>
<dbReference type="Gene3D" id="6.10.200.10">
    <property type="entry name" value="Regulatory phage protein Cox"/>
    <property type="match status" value="1"/>
</dbReference>
<organism evidence="1">
    <name type="scientific">Salmonella enterica I</name>
    <dbReference type="NCBI Taxonomy" id="59201"/>
    <lineage>
        <taxon>Bacteria</taxon>
        <taxon>Pseudomonadati</taxon>
        <taxon>Pseudomonadota</taxon>
        <taxon>Gammaproteobacteria</taxon>
        <taxon>Enterobacterales</taxon>
        <taxon>Enterobacteriaceae</taxon>
        <taxon>Salmonella</taxon>
    </lineage>
</organism>
<name>A0A403QKJ9_SALET</name>
<sequence>MTTTQVNRIRDWNLDDIRKEEFVSPEEFAYLTGRTLKQVRNMMDRNQVDMNKEGFPGSKRPKRFILLQLYWQKMKGCRAIVTKEEREWMNHLMKTDASFRRITNKNNNEFWRNKSRQRLNQSLQP</sequence>
<dbReference type="AlphaFoldDB" id="A0A403QKJ9"/>
<dbReference type="InterPro" id="IPR038147">
    <property type="entry name" value="Cox_sf"/>
</dbReference>
<accession>A0A403QKJ9</accession>
<comment type="caution">
    <text evidence="1">The sequence shown here is derived from an EMBL/GenBank/DDBJ whole genome shotgun (WGS) entry which is preliminary data.</text>
</comment>
<protein>
    <recommendedName>
        <fullName evidence="2">DNA-binding protein</fullName>
    </recommendedName>
</protein>
<gene>
    <name evidence="1" type="ORF">D7N80_17780</name>
</gene>
<evidence type="ECO:0000313" key="1">
    <source>
        <dbReference type="EMBL" id="MML55118.1"/>
    </source>
</evidence>
<reference evidence="1" key="1">
    <citation type="submission" date="2018-09" db="EMBL/GenBank/DDBJ databases">
        <authorList>
            <person name="Ashton P.M."/>
            <person name="Dallman T."/>
            <person name="Nair S."/>
            <person name="De Pinna E."/>
            <person name="Peters T."/>
            <person name="Grant K."/>
        </authorList>
    </citation>
    <scope>NUCLEOTIDE SEQUENCE [LARGE SCALE GENOMIC DNA]</scope>
    <source>
        <strain evidence="1">598938</strain>
    </source>
</reference>
<dbReference type="EMBL" id="RVVJ01000022">
    <property type="protein sequence ID" value="MML55118.1"/>
    <property type="molecule type" value="Genomic_DNA"/>
</dbReference>